<proteinExistence type="predicted"/>
<organism evidence="2 3">
    <name type="scientific">Paxillus involutus ATCC 200175</name>
    <dbReference type="NCBI Taxonomy" id="664439"/>
    <lineage>
        <taxon>Eukaryota</taxon>
        <taxon>Fungi</taxon>
        <taxon>Dikarya</taxon>
        <taxon>Basidiomycota</taxon>
        <taxon>Agaricomycotina</taxon>
        <taxon>Agaricomycetes</taxon>
        <taxon>Agaricomycetidae</taxon>
        <taxon>Boletales</taxon>
        <taxon>Paxilineae</taxon>
        <taxon>Paxillaceae</taxon>
        <taxon>Paxillus</taxon>
    </lineage>
</organism>
<dbReference type="HOGENOM" id="CLU_1825891_0_0_1"/>
<accession>A0A0C9T7R0</accession>
<gene>
    <name evidence="2" type="ORF">PAXINDRAFT_19609</name>
</gene>
<reference evidence="2 3" key="1">
    <citation type="submission" date="2014-06" db="EMBL/GenBank/DDBJ databases">
        <authorList>
            <consortium name="DOE Joint Genome Institute"/>
            <person name="Kuo A."/>
            <person name="Kohler A."/>
            <person name="Nagy L.G."/>
            <person name="Floudas D."/>
            <person name="Copeland A."/>
            <person name="Barry K.W."/>
            <person name="Cichocki N."/>
            <person name="Veneault-Fourrey C."/>
            <person name="LaButti K."/>
            <person name="Lindquist E.A."/>
            <person name="Lipzen A."/>
            <person name="Lundell T."/>
            <person name="Morin E."/>
            <person name="Murat C."/>
            <person name="Sun H."/>
            <person name="Tunlid A."/>
            <person name="Henrissat B."/>
            <person name="Grigoriev I.V."/>
            <person name="Hibbett D.S."/>
            <person name="Martin F."/>
            <person name="Nordberg H.P."/>
            <person name="Cantor M.N."/>
            <person name="Hua S.X."/>
        </authorList>
    </citation>
    <scope>NUCLEOTIDE SEQUENCE [LARGE SCALE GENOMIC DNA]</scope>
    <source>
        <strain evidence="2 3">ATCC 200175</strain>
    </source>
</reference>
<feature type="region of interest" description="Disordered" evidence="1">
    <location>
        <begin position="1"/>
        <end position="29"/>
    </location>
</feature>
<sequence length="141" mass="15106">MPGKVNPDMVAPRAHTDFGSLVSGSTRAPLLPPNEVRTLGVLAQQARRLADTVSWSHRMAIHQGHGVGIHPDAACTTVSVPYLLRQHDCLPSGSITRHSDSLGRDFDGDVDTLEAMKGDGIDGRTLDEVEVPRGGEVEGEY</sequence>
<feature type="region of interest" description="Disordered" evidence="1">
    <location>
        <begin position="117"/>
        <end position="141"/>
    </location>
</feature>
<name>A0A0C9T7R0_PAXIN</name>
<keyword evidence="3" id="KW-1185">Reference proteome</keyword>
<dbReference type="AlphaFoldDB" id="A0A0C9T7R0"/>
<dbReference type="EMBL" id="KN819985">
    <property type="protein sequence ID" value="KIJ07193.1"/>
    <property type="molecule type" value="Genomic_DNA"/>
</dbReference>
<protein>
    <submittedName>
        <fullName evidence="2">Uncharacterized protein</fullName>
    </submittedName>
</protein>
<evidence type="ECO:0000313" key="2">
    <source>
        <dbReference type="EMBL" id="KIJ07193.1"/>
    </source>
</evidence>
<reference evidence="3" key="2">
    <citation type="submission" date="2015-01" db="EMBL/GenBank/DDBJ databases">
        <title>Evolutionary Origins and Diversification of the Mycorrhizal Mutualists.</title>
        <authorList>
            <consortium name="DOE Joint Genome Institute"/>
            <consortium name="Mycorrhizal Genomics Consortium"/>
            <person name="Kohler A."/>
            <person name="Kuo A."/>
            <person name="Nagy L.G."/>
            <person name="Floudas D."/>
            <person name="Copeland A."/>
            <person name="Barry K.W."/>
            <person name="Cichocki N."/>
            <person name="Veneault-Fourrey C."/>
            <person name="LaButti K."/>
            <person name="Lindquist E.A."/>
            <person name="Lipzen A."/>
            <person name="Lundell T."/>
            <person name="Morin E."/>
            <person name="Murat C."/>
            <person name="Riley R."/>
            <person name="Ohm R."/>
            <person name="Sun H."/>
            <person name="Tunlid A."/>
            <person name="Henrissat B."/>
            <person name="Grigoriev I.V."/>
            <person name="Hibbett D.S."/>
            <person name="Martin F."/>
        </authorList>
    </citation>
    <scope>NUCLEOTIDE SEQUENCE [LARGE SCALE GENOMIC DNA]</scope>
    <source>
        <strain evidence="3">ATCC 200175</strain>
    </source>
</reference>
<evidence type="ECO:0000256" key="1">
    <source>
        <dbReference type="SAM" id="MobiDB-lite"/>
    </source>
</evidence>
<dbReference type="Proteomes" id="UP000053647">
    <property type="component" value="Unassembled WGS sequence"/>
</dbReference>
<evidence type="ECO:0000313" key="3">
    <source>
        <dbReference type="Proteomes" id="UP000053647"/>
    </source>
</evidence>